<feature type="transmembrane region" description="Helical" evidence="1">
    <location>
        <begin position="121"/>
        <end position="145"/>
    </location>
</feature>
<feature type="transmembrane region" description="Helical" evidence="1">
    <location>
        <begin position="185"/>
        <end position="207"/>
    </location>
</feature>
<dbReference type="EMBL" id="FZOU01000001">
    <property type="protein sequence ID" value="SNS46589.1"/>
    <property type="molecule type" value="Genomic_DNA"/>
</dbReference>
<reference evidence="3 4" key="1">
    <citation type="submission" date="2017-06" db="EMBL/GenBank/DDBJ databases">
        <authorList>
            <person name="Kim H.J."/>
            <person name="Triplett B.A."/>
        </authorList>
    </citation>
    <scope>NUCLEOTIDE SEQUENCE [LARGE SCALE GENOMIC DNA]</scope>
    <source>
        <strain evidence="3 4">DSM 18704</strain>
    </source>
</reference>
<feature type="transmembrane region" description="Helical" evidence="1">
    <location>
        <begin position="58"/>
        <end position="81"/>
    </location>
</feature>
<dbReference type="OrthoDB" id="9882488at2"/>
<evidence type="ECO:0000313" key="4">
    <source>
        <dbReference type="Proteomes" id="UP000198356"/>
    </source>
</evidence>
<gene>
    <name evidence="3" type="ORF">SAMN05421770_1011093</name>
</gene>
<evidence type="ECO:0000256" key="1">
    <source>
        <dbReference type="SAM" id="Phobius"/>
    </source>
</evidence>
<name>A0A239EPT9_9BACT</name>
<proteinExistence type="predicted"/>
<keyword evidence="4" id="KW-1185">Reference proteome</keyword>
<accession>A0A239EPT9</accession>
<dbReference type="AlphaFoldDB" id="A0A239EPT9"/>
<feature type="transmembrane region" description="Helical" evidence="1">
    <location>
        <begin position="219"/>
        <end position="239"/>
    </location>
</feature>
<keyword evidence="1" id="KW-1133">Transmembrane helix</keyword>
<evidence type="ECO:0000313" key="3">
    <source>
        <dbReference type="EMBL" id="SNS46589.1"/>
    </source>
</evidence>
<organism evidence="3 4">
    <name type="scientific">Granulicella rosea</name>
    <dbReference type="NCBI Taxonomy" id="474952"/>
    <lineage>
        <taxon>Bacteria</taxon>
        <taxon>Pseudomonadati</taxon>
        <taxon>Acidobacteriota</taxon>
        <taxon>Terriglobia</taxon>
        <taxon>Terriglobales</taxon>
        <taxon>Acidobacteriaceae</taxon>
        <taxon>Granulicella</taxon>
    </lineage>
</organism>
<keyword evidence="1" id="KW-0472">Membrane</keyword>
<sequence length="289" mass="31424">MLLRPSLLLLRRRLIFVSVCSMLGTLAAFSATSAESFTDLGVFWHHFCGCPPDPADVHIVLYSFTVICLYMGGALGVVTGLTMNIGGNGLTGSASGPVTIGDTRFLLTRPTLRQSVLFPPLLIATLALAVIPALCYLILLGWLWLVHAPALAHLAASFSLAPHVRKLGTHLSFWQMLSAVHFARYYAAAISTGLCAYAFMAAQRWLILSPNKTLRTICFAPWIAFVFSPMAFMFVGLGTRSRLLLWTTLWAPKGQGLEYQPTWAGIGLHLAIAAAVLYGCRRLIATVEL</sequence>
<dbReference type="RefSeq" id="WP_089407325.1">
    <property type="nucleotide sequence ID" value="NZ_FZOU01000001.1"/>
</dbReference>
<evidence type="ECO:0000256" key="2">
    <source>
        <dbReference type="SAM" id="SignalP"/>
    </source>
</evidence>
<feature type="signal peptide" evidence="2">
    <location>
        <begin position="1"/>
        <end position="30"/>
    </location>
</feature>
<keyword evidence="1" id="KW-0812">Transmembrane</keyword>
<feature type="transmembrane region" description="Helical" evidence="1">
    <location>
        <begin position="259"/>
        <end position="280"/>
    </location>
</feature>
<dbReference type="Proteomes" id="UP000198356">
    <property type="component" value="Unassembled WGS sequence"/>
</dbReference>
<feature type="chain" id="PRO_5011991913" evidence="2">
    <location>
        <begin position="31"/>
        <end position="289"/>
    </location>
</feature>
<keyword evidence="2" id="KW-0732">Signal</keyword>
<protein>
    <submittedName>
        <fullName evidence="3">Uncharacterized protein</fullName>
    </submittedName>
</protein>